<comment type="caution">
    <text evidence="2">The sequence shown here is derived from an EMBL/GenBank/DDBJ whole genome shotgun (WGS) entry which is preliminary data.</text>
</comment>
<dbReference type="EMBL" id="BGZK01000546">
    <property type="protein sequence ID" value="GBP49515.1"/>
    <property type="molecule type" value="Genomic_DNA"/>
</dbReference>
<name>A0A4C1WHB4_EUMVA</name>
<sequence>MGDQRDIEVLGWEGQGKRILPSLEGVVTGTNSSSRTAGGNNTAKPSYVNAGARARLSLGARARRPRLLRERPRPAAGTETEQPKTLRLLRDTGQVEIKAILDVSLPALTDYALDRVGHLNVRDGISHDCEVVAPREQLGLSARRRPGRAPARRLARRLAIAAAAAHANTHKITSAERNVPRSSGRSPRRRLAYTGRRPRPCNSAPGLSLRPRFDPHPAAAVAAAAASAARRRRHHRCYRCCCCCCRCSSADTRLPREKTRQRPRSTQLVDRGQGRATRPPTVRTFVAPHYCRIAYREVASRFAQSSVWTQQKRFISHEWRPSCARLHTTGEKQLHKMVMMAESVLLSHSHNGLI</sequence>
<dbReference type="AlphaFoldDB" id="A0A4C1WHB4"/>
<keyword evidence="3" id="KW-1185">Reference proteome</keyword>
<gene>
    <name evidence="2" type="ORF">EVAR_45491_1</name>
</gene>
<evidence type="ECO:0000256" key="1">
    <source>
        <dbReference type="SAM" id="MobiDB-lite"/>
    </source>
</evidence>
<organism evidence="2 3">
    <name type="scientific">Eumeta variegata</name>
    <name type="common">Bagworm moth</name>
    <name type="synonym">Eumeta japonica</name>
    <dbReference type="NCBI Taxonomy" id="151549"/>
    <lineage>
        <taxon>Eukaryota</taxon>
        <taxon>Metazoa</taxon>
        <taxon>Ecdysozoa</taxon>
        <taxon>Arthropoda</taxon>
        <taxon>Hexapoda</taxon>
        <taxon>Insecta</taxon>
        <taxon>Pterygota</taxon>
        <taxon>Neoptera</taxon>
        <taxon>Endopterygota</taxon>
        <taxon>Lepidoptera</taxon>
        <taxon>Glossata</taxon>
        <taxon>Ditrysia</taxon>
        <taxon>Tineoidea</taxon>
        <taxon>Psychidae</taxon>
        <taxon>Oiketicinae</taxon>
        <taxon>Eumeta</taxon>
    </lineage>
</organism>
<evidence type="ECO:0000313" key="2">
    <source>
        <dbReference type="EMBL" id="GBP49515.1"/>
    </source>
</evidence>
<feature type="compositionally biased region" description="Polar residues" evidence="1">
    <location>
        <begin position="28"/>
        <end position="44"/>
    </location>
</feature>
<protein>
    <submittedName>
        <fullName evidence="2">Uncharacterized protein</fullName>
    </submittedName>
</protein>
<feature type="region of interest" description="Disordered" evidence="1">
    <location>
        <begin position="61"/>
        <end position="82"/>
    </location>
</feature>
<evidence type="ECO:0000313" key="3">
    <source>
        <dbReference type="Proteomes" id="UP000299102"/>
    </source>
</evidence>
<reference evidence="2 3" key="1">
    <citation type="journal article" date="2019" name="Commun. Biol.">
        <title>The bagworm genome reveals a unique fibroin gene that provides high tensile strength.</title>
        <authorList>
            <person name="Kono N."/>
            <person name="Nakamura H."/>
            <person name="Ohtoshi R."/>
            <person name="Tomita M."/>
            <person name="Numata K."/>
            <person name="Arakawa K."/>
        </authorList>
    </citation>
    <scope>NUCLEOTIDE SEQUENCE [LARGE SCALE GENOMIC DNA]</scope>
</reference>
<proteinExistence type="predicted"/>
<accession>A0A4C1WHB4</accession>
<feature type="compositionally biased region" description="Basic residues" evidence="1">
    <location>
        <begin position="186"/>
        <end position="199"/>
    </location>
</feature>
<feature type="region of interest" description="Disordered" evidence="1">
    <location>
        <begin position="166"/>
        <end position="206"/>
    </location>
</feature>
<dbReference type="Proteomes" id="UP000299102">
    <property type="component" value="Unassembled WGS sequence"/>
</dbReference>
<feature type="region of interest" description="Disordered" evidence="1">
    <location>
        <begin position="256"/>
        <end position="279"/>
    </location>
</feature>
<feature type="region of interest" description="Disordered" evidence="1">
    <location>
        <begin position="27"/>
        <end position="46"/>
    </location>
</feature>